<feature type="transmembrane region" description="Helical" evidence="1">
    <location>
        <begin position="68"/>
        <end position="87"/>
    </location>
</feature>
<proteinExistence type="predicted"/>
<evidence type="ECO:0000313" key="2">
    <source>
        <dbReference type="EMBL" id="NHO55458.1"/>
    </source>
</evidence>
<gene>
    <name evidence="2" type="ORF">GOB87_16310</name>
</gene>
<dbReference type="AlphaFoldDB" id="A0A967BE79"/>
<dbReference type="RefSeq" id="WP_166319198.1">
    <property type="nucleotide sequence ID" value="NZ_WOTH01000108.1"/>
</dbReference>
<evidence type="ECO:0000256" key="1">
    <source>
        <dbReference type="SAM" id="Phobius"/>
    </source>
</evidence>
<keyword evidence="1" id="KW-0472">Membrane</keyword>
<organism evidence="2 3">
    <name type="scientific">Acetobacter estunensis</name>
    <dbReference type="NCBI Taxonomy" id="104097"/>
    <lineage>
        <taxon>Bacteria</taxon>
        <taxon>Pseudomonadati</taxon>
        <taxon>Pseudomonadota</taxon>
        <taxon>Alphaproteobacteria</taxon>
        <taxon>Acetobacterales</taxon>
        <taxon>Acetobacteraceae</taxon>
        <taxon>Acetobacter</taxon>
    </lineage>
</organism>
<feature type="transmembrane region" description="Helical" evidence="1">
    <location>
        <begin position="32"/>
        <end position="56"/>
    </location>
</feature>
<accession>A0A967BE79</accession>
<keyword evidence="3" id="KW-1185">Reference proteome</keyword>
<sequence length="121" mass="13578">MTLTDEQKSAALEWARTDSKMQKLFRELDYELFYGPIIHFAVAFLIFSTCGVSWFALWWKTLGAAPNWWFQVFAFMSTVGCACFGVATVDPSNKVRVTLGLTGAILLSIPYVIGVTTHIFP</sequence>
<comment type="caution">
    <text evidence="2">The sequence shown here is derived from an EMBL/GenBank/DDBJ whole genome shotgun (WGS) entry which is preliminary data.</text>
</comment>
<evidence type="ECO:0000313" key="3">
    <source>
        <dbReference type="Proteomes" id="UP000597459"/>
    </source>
</evidence>
<protein>
    <submittedName>
        <fullName evidence="2">Uncharacterized protein</fullName>
    </submittedName>
</protein>
<name>A0A967BE79_9PROT</name>
<keyword evidence="1" id="KW-0812">Transmembrane</keyword>
<dbReference type="EMBL" id="WOTH01000108">
    <property type="protein sequence ID" value="NHO55458.1"/>
    <property type="molecule type" value="Genomic_DNA"/>
</dbReference>
<keyword evidence="1" id="KW-1133">Transmembrane helix</keyword>
<dbReference type="Proteomes" id="UP000597459">
    <property type="component" value="Unassembled WGS sequence"/>
</dbReference>
<feature type="transmembrane region" description="Helical" evidence="1">
    <location>
        <begin position="99"/>
        <end position="120"/>
    </location>
</feature>
<reference evidence="2" key="1">
    <citation type="submission" date="2019-11" db="EMBL/GenBank/DDBJ databases">
        <title>Description of new Acetobacter species.</title>
        <authorList>
            <person name="Cleenwerck I."/>
            <person name="Sombolestani A.S."/>
        </authorList>
    </citation>
    <scope>NUCLEOTIDE SEQUENCE</scope>
    <source>
        <strain evidence="2">LMG 1626</strain>
    </source>
</reference>